<keyword evidence="2" id="KW-0456">Lyase</keyword>
<proteinExistence type="inferred from homology"/>
<dbReference type="Pfam" id="PF00701">
    <property type="entry name" value="DHDPS"/>
    <property type="match status" value="1"/>
</dbReference>
<reference evidence="3 4" key="1">
    <citation type="submission" date="2024-09" db="EMBL/GenBank/DDBJ databases">
        <authorList>
            <person name="Sun Q."/>
            <person name="Mori K."/>
        </authorList>
    </citation>
    <scope>NUCLEOTIDE SEQUENCE [LARGE SCALE GENOMIC DNA]</scope>
    <source>
        <strain evidence="3 4">CCM 7759</strain>
    </source>
</reference>
<gene>
    <name evidence="3" type="ORF">ACFFK0_11005</name>
</gene>
<dbReference type="InterPro" id="IPR013785">
    <property type="entry name" value="Aldolase_TIM"/>
</dbReference>
<dbReference type="SMART" id="SM01130">
    <property type="entry name" value="DHDPS"/>
    <property type="match status" value="1"/>
</dbReference>
<protein>
    <submittedName>
        <fullName evidence="3">Dihydrodipicolinate synthase family protein</fullName>
    </submittedName>
</protein>
<dbReference type="RefSeq" id="WP_377470224.1">
    <property type="nucleotide sequence ID" value="NZ_JBHLWN010000043.1"/>
</dbReference>
<accession>A0ABV6DK04</accession>
<name>A0ABV6DK04_9BACL</name>
<dbReference type="SUPFAM" id="SSF51569">
    <property type="entry name" value="Aldolase"/>
    <property type="match status" value="1"/>
</dbReference>
<sequence>MARNIPNGVWPTMVTPFTGAGEVDYAALEALVDWYIGQGVHGLFAVCQSSEMFYLSLEERVRIARFVVESAGGRVPVIASGHVSDGEDEQAEELLRMADTGVEAVVLVSNRLAAPEEGDGIWLERALRLLDRVPGVQFGVYECPYPYKRLMTPQLLRQCADTGRFSFLKDTCCDAGQLAAKLDAVKGSSLSIFNANSATLLASLRLGAAGFSGVMANFHPDLYVWLTEHWSSQPKTAETVQAYLGAASLIELQQYPVNAKYHLQRSGLPLELHCRSKDAEAFKANHRLEVEQLDALYRLVRKQLTAATA</sequence>
<dbReference type="PANTHER" id="PTHR12128:SF66">
    <property type="entry name" value="4-HYDROXY-2-OXOGLUTARATE ALDOLASE, MITOCHONDRIAL"/>
    <property type="match status" value="1"/>
</dbReference>
<dbReference type="Gene3D" id="3.20.20.70">
    <property type="entry name" value="Aldolase class I"/>
    <property type="match status" value="1"/>
</dbReference>
<dbReference type="Proteomes" id="UP001589776">
    <property type="component" value="Unassembled WGS sequence"/>
</dbReference>
<evidence type="ECO:0000313" key="3">
    <source>
        <dbReference type="EMBL" id="MFC0212975.1"/>
    </source>
</evidence>
<dbReference type="PANTHER" id="PTHR12128">
    <property type="entry name" value="DIHYDRODIPICOLINATE SYNTHASE"/>
    <property type="match status" value="1"/>
</dbReference>
<dbReference type="CDD" id="cd00408">
    <property type="entry name" value="DHDPS-like"/>
    <property type="match status" value="1"/>
</dbReference>
<evidence type="ECO:0000313" key="4">
    <source>
        <dbReference type="Proteomes" id="UP001589776"/>
    </source>
</evidence>
<organism evidence="3 4">
    <name type="scientific">Paenibacillus chartarius</name>
    <dbReference type="NCBI Taxonomy" id="747481"/>
    <lineage>
        <taxon>Bacteria</taxon>
        <taxon>Bacillati</taxon>
        <taxon>Bacillota</taxon>
        <taxon>Bacilli</taxon>
        <taxon>Bacillales</taxon>
        <taxon>Paenibacillaceae</taxon>
        <taxon>Paenibacillus</taxon>
    </lineage>
</organism>
<comment type="caution">
    <text evidence="3">The sequence shown here is derived from an EMBL/GenBank/DDBJ whole genome shotgun (WGS) entry which is preliminary data.</text>
</comment>
<keyword evidence="4" id="KW-1185">Reference proteome</keyword>
<dbReference type="EMBL" id="JBHLWN010000043">
    <property type="protein sequence ID" value="MFC0212975.1"/>
    <property type="molecule type" value="Genomic_DNA"/>
</dbReference>
<evidence type="ECO:0000256" key="1">
    <source>
        <dbReference type="ARBA" id="ARBA00007592"/>
    </source>
</evidence>
<dbReference type="InterPro" id="IPR002220">
    <property type="entry name" value="DapA-like"/>
</dbReference>
<comment type="similarity">
    <text evidence="1">Belongs to the DapA family.</text>
</comment>
<evidence type="ECO:0000256" key="2">
    <source>
        <dbReference type="ARBA" id="ARBA00023239"/>
    </source>
</evidence>